<dbReference type="InterPro" id="IPR001851">
    <property type="entry name" value="ABC_transp_permease"/>
</dbReference>
<feature type="transmembrane region" description="Helical" evidence="8">
    <location>
        <begin position="99"/>
        <end position="125"/>
    </location>
</feature>
<keyword evidence="10" id="KW-1185">Reference proteome</keyword>
<feature type="transmembrane region" description="Helical" evidence="8">
    <location>
        <begin position="282"/>
        <end position="302"/>
    </location>
</feature>
<name>A0ABW4L575_9MICO</name>
<dbReference type="RefSeq" id="WP_388003030.1">
    <property type="nucleotide sequence ID" value="NZ_JBHUEE010000002.1"/>
</dbReference>
<evidence type="ECO:0000256" key="6">
    <source>
        <dbReference type="ARBA" id="ARBA00022989"/>
    </source>
</evidence>
<keyword evidence="4" id="KW-0997">Cell inner membrane</keyword>
<sequence>MSTATVSTTRGWIRRLRGVELYLAVVIVVYIAVVGIVNPLFLDIGTLFDMLRSGAGVALLALGVLTVLVSGGIDVSFTAIAIVSAYVGVRTALATGIDNLWLILFVAVTVGTLLGALNAVIIYAFRLPTLIVTLGTASAYHGAMAVLLGTTSYSRVQMPQSLVEFGVVDILRIPGHGGLSVYVAIVAFFAVLTWFILQRTMLGRSIYAVGSNEESASRLGINIFATKLFVYSYTGFLGALMGVMYVSQLKYVNPVSLIGTELLVLAAVLVGGVRLTGGVGTVLGALLGVVLLRLFVSTLVFLGLDSNWNDLFFGSVLLASLIVMYYRQRARNRRALVFATT</sequence>
<proteinExistence type="predicted"/>
<evidence type="ECO:0000256" key="4">
    <source>
        <dbReference type="ARBA" id="ARBA00022519"/>
    </source>
</evidence>
<keyword evidence="5 8" id="KW-0812">Transmembrane</keyword>
<evidence type="ECO:0000313" key="9">
    <source>
        <dbReference type="EMBL" id="MFD1717221.1"/>
    </source>
</evidence>
<evidence type="ECO:0000256" key="1">
    <source>
        <dbReference type="ARBA" id="ARBA00004651"/>
    </source>
</evidence>
<dbReference type="PANTHER" id="PTHR32196:SF21">
    <property type="entry name" value="ABC TRANSPORTER PERMEASE PROTEIN YPHD-RELATED"/>
    <property type="match status" value="1"/>
</dbReference>
<evidence type="ECO:0000256" key="3">
    <source>
        <dbReference type="ARBA" id="ARBA00022475"/>
    </source>
</evidence>
<keyword evidence="3" id="KW-1003">Cell membrane</keyword>
<comment type="caution">
    <text evidence="9">The sequence shown here is derived from an EMBL/GenBank/DDBJ whole genome shotgun (WGS) entry which is preliminary data.</text>
</comment>
<keyword evidence="6 8" id="KW-1133">Transmembrane helix</keyword>
<feature type="transmembrane region" description="Helical" evidence="8">
    <location>
        <begin position="179"/>
        <end position="197"/>
    </location>
</feature>
<dbReference type="PANTHER" id="PTHR32196">
    <property type="entry name" value="ABC TRANSPORTER PERMEASE PROTEIN YPHD-RELATED-RELATED"/>
    <property type="match status" value="1"/>
</dbReference>
<gene>
    <name evidence="9" type="ORF">ACFSE6_05205</name>
</gene>
<dbReference type="CDD" id="cd06579">
    <property type="entry name" value="TM_PBP1_transp_AraH_like"/>
    <property type="match status" value="1"/>
</dbReference>
<feature type="transmembrane region" description="Helical" evidence="8">
    <location>
        <begin position="228"/>
        <end position="245"/>
    </location>
</feature>
<keyword evidence="7 8" id="KW-0472">Membrane</keyword>
<dbReference type="EMBL" id="JBHUEE010000002">
    <property type="protein sequence ID" value="MFD1717221.1"/>
    <property type="molecule type" value="Genomic_DNA"/>
</dbReference>
<feature type="transmembrane region" description="Helical" evidence="8">
    <location>
        <begin position="54"/>
        <end position="87"/>
    </location>
</feature>
<reference evidence="10" key="1">
    <citation type="journal article" date="2019" name="Int. J. Syst. Evol. Microbiol.">
        <title>The Global Catalogue of Microorganisms (GCM) 10K type strain sequencing project: providing services to taxonomists for standard genome sequencing and annotation.</title>
        <authorList>
            <consortium name="The Broad Institute Genomics Platform"/>
            <consortium name="The Broad Institute Genome Sequencing Center for Infectious Disease"/>
            <person name="Wu L."/>
            <person name="Ma J."/>
        </authorList>
    </citation>
    <scope>NUCLEOTIDE SEQUENCE [LARGE SCALE GENOMIC DNA]</scope>
    <source>
        <strain evidence="10">JCM 17130</strain>
    </source>
</reference>
<organism evidence="9 10">
    <name type="scientific">Georgenia deserti</name>
    <dbReference type="NCBI Taxonomy" id="2093781"/>
    <lineage>
        <taxon>Bacteria</taxon>
        <taxon>Bacillati</taxon>
        <taxon>Actinomycetota</taxon>
        <taxon>Actinomycetes</taxon>
        <taxon>Micrococcales</taxon>
        <taxon>Bogoriellaceae</taxon>
        <taxon>Georgenia</taxon>
    </lineage>
</organism>
<feature type="transmembrane region" description="Helical" evidence="8">
    <location>
        <begin position="308"/>
        <end position="326"/>
    </location>
</feature>
<evidence type="ECO:0000256" key="2">
    <source>
        <dbReference type="ARBA" id="ARBA00022448"/>
    </source>
</evidence>
<evidence type="ECO:0000256" key="7">
    <source>
        <dbReference type="ARBA" id="ARBA00023136"/>
    </source>
</evidence>
<feature type="transmembrane region" description="Helical" evidence="8">
    <location>
        <begin position="21"/>
        <end position="42"/>
    </location>
</feature>
<evidence type="ECO:0000256" key="5">
    <source>
        <dbReference type="ARBA" id="ARBA00022692"/>
    </source>
</evidence>
<feature type="transmembrane region" description="Helical" evidence="8">
    <location>
        <begin position="251"/>
        <end position="270"/>
    </location>
</feature>
<dbReference type="Proteomes" id="UP001597277">
    <property type="component" value="Unassembled WGS sequence"/>
</dbReference>
<protein>
    <submittedName>
        <fullName evidence="9">ABC transporter permease</fullName>
    </submittedName>
</protein>
<dbReference type="Pfam" id="PF02653">
    <property type="entry name" value="BPD_transp_2"/>
    <property type="match status" value="1"/>
</dbReference>
<keyword evidence="2" id="KW-0813">Transport</keyword>
<evidence type="ECO:0000313" key="10">
    <source>
        <dbReference type="Proteomes" id="UP001597277"/>
    </source>
</evidence>
<accession>A0ABW4L575</accession>
<evidence type="ECO:0000256" key="8">
    <source>
        <dbReference type="SAM" id="Phobius"/>
    </source>
</evidence>
<comment type="subcellular location">
    <subcellularLocation>
        <location evidence="1">Cell membrane</location>
        <topology evidence="1">Multi-pass membrane protein</topology>
    </subcellularLocation>
</comment>